<dbReference type="InterPro" id="IPR025733">
    <property type="entry name" value="PAPs_C"/>
</dbReference>
<keyword evidence="3" id="KW-1185">Reference proteome</keyword>
<name>A0AA35WBE5_GEOBA</name>
<dbReference type="PANTHER" id="PTHR45778">
    <property type="entry name" value="PURPLE ACID PHOSPHATASE-RELATED"/>
    <property type="match status" value="1"/>
</dbReference>
<organism evidence="2 3">
    <name type="scientific">Geodia barretti</name>
    <name type="common">Barrett's horny sponge</name>
    <dbReference type="NCBI Taxonomy" id="519541"/>
    <lineage>
        <taxon>Eukaryota</taxon>
        <taxon>Metazoa</taxon>
        <taxon>Porifera</taxon>
        <taxon>Demospongiae</taxon>
        <taxon>Heteroscleromorpha</taxon>
        <taxon>Tetractinellida</taxon>
        <taxon>Astrophorina</taxon>
        <taxon>Geodiidae</taxon>
        <taxon>Geodia</taxon>
    </lineage>
</organism>
<dbReference type="Gene3D" id="3.60.21.10">
    <property type="match status" value="1"/>
</dbReference>
<evidence type="ECO:0000259" key="1">
    <source>
        <dbReference type="Pfam" id="PF14008"/>
    </source>
</evidence>
<comment type="caution">
    <text evidence="2">The sequence shown here is derived from an EMBL/GenBank/DDBJ whole genome shotgun (WGS) entry which is preliminary data.</text>
</comment>
<gene>
    <name evidence="2" type="ORF">GBAR_LOCUS5875</name>
</gene>
<dbReference type="Proteomes" id="UP001174909">
    <property type="component" value="Unassembled WGS sequence"/>
</dbReference>
<dbReference type="InterPro" id="IPR029052">
    <property type="entry name" value="Metallo-depent_PP-like"/>
</dbReference>
<reference evidence="2" key="1">
    <citation type="submission" date="2023-03" db="EMBL/GenBank/DDBJ databases">
        <authorList>
            <person name="Steffen K."/>
            <person name="Cardenas P."/>
        </authorList>
    </citation>
    <scope>NUCLEOTIDE SEQUENCE</scope>
</reference>
<accession>A0AA35WBE5</accession>
<dbReference type="AlphaFoldDB" id="A0AA35WBE5"/>
<evidence type="ECO:0000313" key="3">
    <source>
        <dbReference type="Proteomes" id="UP001174909"/>
    </source>
</evidence>
<sequence length="129" mass="14633">WLSSIERCPYSEDPFCRFQIIGLIFTSQEYQVDLALWGHEHAYQRTCAVYKEECVESGNATVHVIVGMGGQKHSTSYPPTKPSWLDHFDDKYYGVSRLTANSTDLVLEYLASEDGVPKINDVVTLTHET</sequence>
<proteinExistence type="predicted"/>
<feature type="non-terminal residue" evidence="2">
    <location>
        <position position="1"/>
    </location>
</feature>
<dbReference type="PANTHER" id="PTHR45778:SF3">
    <property type="entry name" value="PURPLE ACID PHOSPHATASE"/>
    <property type="match status" value="1"/>
</dbReference>
<dbReference type="EMBL" id="CASHTH010000869">
    <property type="protein sequence ID" value="CAI8008590.1"/>
    <property type="molecule type" value="Genomic_DNA"/>
</dbReference>
<dbReference type="Pfam" id="PF14008">
    <property type="entry name" value="Metallophos_C"/>
    <property type="match status" value="1"/>
</dbReference>
<evidence type="ECO:0000313" key="2">
    <source>
        <dbReference type="EMBL" id="CAI8008590.1"/>
    </source>
</evidence>
<protein>
    <submittedName>
        <fullName evidence="2">Nucleotide pyrophosphatase/phosphodiesterase (Fragments)</fullName>
    </submittedName>
</protein>
<dbReference type="SUPFAM" id="SSF56300">
    <property type="entry name" value="Metallo-dependent phosphatases"/>
    <property type="match status" value="1"/>
</dbReference>
<feature type="domain" description="Purple acid phosphatase C-terminal" evidence="1">
    <location>
        <begin position="60"/>
        <end position="115"/>
    </location>
</feature>